<keyword evidence="1 5" id="KW-0808">Transferase</keyword>
<accession>A0A3S5Y9A3</accession>
<dbReference type="InterPro" id="IPR002835">
    <property type="entry name" value="CofC"/>
</dbReference>
<reference evidence="6" key="1">
    <citation type="journal article" date="2010" name="PLoS Genet.">
        <title>The genome of a pathogenic rhodococcus: cooptive virulence underpinned by key gene acquisitions.</title>
        <authorList>
            <person name="Letek M."/>
            <person name="Gonzalez P."/>
            <person name="Macarthur I."/>
            <person name="Rodriguez H."/>
            <person name="Freeman T.C."/>
            <person name="Valero-Rello A."/>
            <person name="Blanco M."/>
            <person name="Buckley T."/>
            <person name="Cherevach I."/>
            <person name="Fahey R."/>
            <person name="Hapeshi A."/>
            <person name="Holdstock J."/>
            <person name="Leadon D."/>
            <person name="Navas J."/>
            <person name="Ocampo A."/>
            <person name="Quail M.A."/>
            <person name="Sanders M."/>
            <person name="Scortti M.M."/>
            <person name="Prescott J.F."/>
            <person name="Fogarty U."/>
            <person name="Meijer W.G."/>
            <person name="Parkhill J."/>
            <person name="Bentley S.D."/>
            <person name="Vazquez-Boland J.A."/>
        </authorList>
    </citation>
    <scope>NUCLEOTIDE SEQUENCE [LARGE SCALE GENOMIC DNA]</scope>
    <source>
        <strain evidence="6 7">103S</strain>
    </source>
</reference>
<dbReference type="GO" id="GO:0005525">
    <property type="term" value="F:GTP binding"/>
    <property type="evidence" value="ECO:0007669"/>
    <property type="project" value="UniProtKB-KW"/>
</dbReference>
<comment type="similarity">
    <text evidence="5">Belongs to the CofC family.</text>
</comment>
<dbReference type="GO" id="GO:0052645">
    <property type="term" value="P:F420-0 metabolic process"/>
    <property type="evidence" value="ECO:0007669"/>
    <property type="project" value="UniProtKB-UniRule"/>
</dbReference>
<dbReference type="UniPathway" id="UPA00071"/>
<dbReference type="Pfam" id="PF01983">
    <property type="entry name" value="CofC"/>
    <property type="match status" value="1"/>
</dbReference>
<keyword evidence="3 5" id="KW-0547">Nucleotide-binding</keyword>
<dbReference type="KEGG" id="req:REQ_31310"/>
<name>A0A3S5Y9A3_RHOH1</name>
<protein>
    <recommendedName>
        <fullName evidence="5">Phosphoenolpyruvate guanylyltransferase</fullName>
        <shortName evidence="5">PEP guanylyltransferase</shortName>
        <ecNumber evidence="5">2.7.7.105</ecNumber>
    </recommendedName>
</protein>
<dbReference type="HAMAP" id="MF_02114">
    <property type="entry name" value="CofC"/>
    <property type="match status" value="1"/>
</dbReference>
<feature type="binding site" evidence="5">
    <location>
        <position position="177"/>
    </location>
    <ligand>
        <name>phosphoenolpyruvate</name>
        <dbReference type="ChEBI" id="CHEBI:58702"/>
    </ligand>
</feature>
<evidence type="ECO:0000256" key="3">
    <source>
        <dbReference type="ARBA" id="ARBA00022741"/>
    </source>
</evidence>
<keyword evidence="2 5" id="KW-0548">Nucleotidyltransferase</keyword>
<comment type="pathway">
    <text evidence="5">Cofactor biosynthesis; coenzyme F420 biosynthesis.</text>
</comment>
<dbReference type="GO" id="GO:0043814">
    <property type="term" value="F:phospholactate guanylyltransferase activity"/>
    <property type="evidence" value="ECO:0007669"/>
    <property type="project" value="InterPro"/>
</dbReference>
<dbReference type="SUPFAM" id="SSF53448">
    <property type="entry name" value="Nucleotide-diphospho-sugar transferases"/>
    <property type="match status" value="1"/>
</dbReference>
<feature type="binding site" evidence="5">
    <location>
        <position position="160"/>
    </location>
    <ligand>
        <name>phosphoenolpyruvate</name>
        <dbReference type="ChEBI" id="CHEBI:58702"/>
    </ligand>
</feature>
<dbReference type="EC" id="2.7.7.105" evidence="5"/>
<evidence type="ECO:0000313" key="6">
    <source>
        <dbReference type="EMBL" id="CBH49134.1"/>
    </source>
</evidence>
<comment type="function">
    <text evidence="5">Guanylyltransferase that catalyzes the activation of phosphoenolpyruvate (PEP) as enolpyruvoyl-2-diphospho-5'-guanosine, via the condensation of PEP with GTP. It is involved in the biosynthesis of coenzyme F420, a hydride carrier cofactor.</text>
</comment>
<dbReference type="AlphaFoldDB" id="A0A3S5Y9A3"/>
<dbReference type="PANTHER" id="PTHR40392:SF1">
    <property type="entry name" value="2-PHOSPHO-L-LACTATE GUANYLYLTRANSFERASE"/>
    <property type="match status" value="1"/>
</dbReference>
<dbReference type="Gene3D" id="3.90.550.10">
    <property type="entry name" value="Spore Coat Polysaccharide Biosynthesis Protein SpsA, Chain A"/>
    <property type="match status" value="1"/>
</dbReference>
<dbReference type="PANTHER" id="PTHR40392">
    <property type="entry name" value="2-PHOSPHO-L-LACTATE GUANYLYLTRANSFERASE"/>
    <property type="match status" value="1"/>
</dbReference>
<dbReference type="EMBL" id="FN563149">
    <property type="protein sequence ID" value="CBH49134.1"/>
    <property type="molecule type" value="Genomic_DNA"/>
</dbReference>
<evidence type="ECO:0000313" key="7">
    <source>
        <dbReference type="Proteomes" id="UP000006892"/>
    </source>
</evidence>
<sequence>MRGAHRSDQPAHTHVVVAVKDLSRAKTRLAESLSASDRTDLVVAMLRDTLSVLVGARDTADPARITDVTVVTPDPVVASIAAECGVGHLPDPARRAIGESGLNAALTDAERALGTAGGAIDVVALQADLPALRTAELLDALGQARRGGRSIVVDHTGTGTSALFACGPSTRLDPRFGTDSARAHIASGARVLDGAWPGLRQDVDTLDDLFAAARLGLGPATRAVFDRLGCTPGVRQLR</sequence>
<dbReference type="InterPro" id="IPR029044">
    <property type="entry name" value="Nucleotide-diphossugar_trans"/>
</dbReference>
<dbReference type="RefSeq" id="WP_013416602.1">
    <property type="nucleotide sequence ID" value="NC_014659.1"/>
</dbReference>
<proteinExistence type="inferred from homology"/>
<dbReference type="Proteomes" id="UP001154400">
    <property type="component" value="Chromosome"/>
</dbReference>
<gene>
    <name evidence="5" type="primary">fbiD</name>
    <name evidence="6" type="ordered locus">REQ_31310</name>
</gene>
<keyword evidence="4 5" id="KW-0342">GTP-binding</keyword>
<feature type="binding site" evidence="5">
    <location>
        <position position="180"/>
    </location>
    <ligand>
        <name>phosphoenolpyruvate</name>
        <dbReference type="ChEBI" id="CHEBI:58702"/>
    </ligand>
</feature>
<organism evidence="6">
    <name type="scientific">Rhodococcus hoagii (strain 103S)</name>
    <name type="common">Rhodococcus equi</name>
    <dbReference type="NCBI Taxonomy" id="685727"/>
    <lineage>
        <taxon>Bacteria</taxon>
        <taxon>Bacillati</taxon>
        <taxon>Actinomycetota</taxon>
        <taxon>Actinomycetes</taxon>
        <taxon>Mycobacteriales</taxon>
        <taxon>Nocardiaceae</taxon>
        <taxon>Prescottella</taxon>
    </lineage>
</organism>
<dbReference type="GeneID" id="57578786"/>
<evidence type="ECO:0000256" key="4">
    <source>
        <dbReference type="ARBA" id="ARBA00023134"/>
    </source>
</evidence>
<evidence type="ECO:0000256" key="1">
    <source>
        <dbReference type="ARBA" id="ARBA00022679"/>
    </source>
</evidence>
<dbReference type="NCBIfam" id="TIGR03552">
    <property type="entry name" value="F420_cofC"/>
    <property type="match status" value="1"/>
</dbReference>
<evidence type="ECO:0000256" key="5">
    <source>
        <dbReference type="HAMAP-Rule" id="MF_02114"/>
    </source>
</evidence>
<comment type="catalytic activity">
    <reaction evidence="5">
        <text>phosphoenolpyruvate + GTP + H(+) = enolpyruvoyl-2-diphospho-5'-guanosine + diphosphate</text>
        <dbReference type="Rhea" id="RHEA:30519"/>
        <dbReference type="ChEBI" id="CHEBI:15378"/>
        <dbReference type="ChEBI" id="CHEBI:33019"/>
        <dbReference type="ChEBI" id="CHEBI:37565"/>
        <dbReference type="ChEBI" id="CHEBI:58702"/>
        <dbReference type="ChEBI" id="CHEBI:143701"/>
        <dbReference type="EC" id="2.7.7.105"/>
    </reaction>
</comment>
<evidence type="ECO:0000256" key="2">
    <source>
        <dbReference type="ARBA" id="ARBA00022695"/>
    </source>
</evidence>